<reference evidence="3 4" key="1">
    <citation type="submission" date="2018-07" db="EMBL/GenBank/DDBJ databases">
        <title>Genomic Encyclopedia of Type Strains, Phase III (KMG-III): the genomes of soil and plant-associated and newly described type strains.</title>
        <authorList>
            <person name="Whitman W."/>
        </authorList>
    </citation>
    <scope>NUCLEOTIDE SEQUENCE [LARGE SCALE GENOMIC DNA]</scope>
    <source>
        <strain evidence="3 4">CECT 7946</strain>
    </source>
</reference>
<dbReference type="EMBL" id="QRDV01000001">
    <property type="protein sequence ID" value="RED46648.1"/>
    <property type="molecule type" value="Genomic_DNA"/>
</dbReference>
<keyword evidence="2" id="KW-0732">Signal</keyword>
<dbReference type="PROSITE" id="PS51257">
    <property type="entry name" value="PROKAR_LIPOPROTEIN"/>
    <property type="match status" value="1"/>
</dbReference>
<dbReference type="RefSeq" id="WP_115815771.1">
    <property type="nucleotide sequence ID" value="NZ_QRDV01000001.1"/>
</dbReference>
<dbReference type="Proteomes" id="UP000256980">
    <property type="component" value="Unassembled WGS sequence"/>
</dbReference>
<evidence type="ECO:0000313" key="4">
    <source>
        <dbReference type="Proteomes" id="UP000256980"/>
    </source>
</evidence>
<name>A0A3D9HAX9_9FLAO</name>
<sequence length="171" mass="19620">MKILRNLSVLLTLLIFASCGSSERVITDQGKVYEVNGSKIKMDGVEVTESLSASEKESINALLEEKEKASKVFEKEHKALEDAIAKQQDIQKEAKNKQDELEDKLESLENTREEKQDARDNYATIKERYNNKKIEFKKLKKEGELSPNEANKWKEKLSNLKSEVMEAKNKI</sequence>
<accession>A0A3D9HAX9</accession>
<feature type="region of interest" description="Disordered" evidence="1">
    <location>
        <begin position="90"/>
        <end position="121"/>
    </location>
</feature>
<feature type="chain" id="PRO_5017552893" evidence="2">
    <location>
        <begin position="18"/>
        <end position="171"/>
    </location>
</feature>
<gene>
    <name evidence="3" type="ORF">DFQ10_101419</name>
</gene>
<comment type="caution">
    <text evidence="3">The sequence shown here is derived from an EMBL/GenBank/DDBJ whole genome shotgun (WGS) entry which is preliminary data.</text>
</comment>
<feature type="signal peptide" evidence="2">
    <location>
        <begin position="1"/>
        <end position="17"/>
    </location>
</feature>
<evidence type="ECO:0000256" key="2">
    <source>
        <dbReference type="SAM" id="SignalP"/>
    </source>
</evidence>
<organism evidence="3 4">
    <name type="scientific">Winogradskyella eximia</name>
    <dbReference type="NCBI Taxonomy" id="262006"/>
    <lineage>
        <taxon>Bacteria</taxon>
        <taxon>Pseudomonadati</taxon>
        <taxon>Bacteroidota</taxon>
        <taxon>Flavobacteriia</taxon>
        <taxon>Flavobacteriales</taxon>
        <taxon>Flavobacteriaceae</taxon>
        <taxon>Winogradskyella</taxon>
    </lineage>
</organism>
<dbReference type="OrthoDB" id="1454376at2"/>
<keyword evidence="4" id="KW-1185">Reference proteome</keyword>
<protein>
    <submittedName>
        <fullName evidence="3">Uncharacterized protein</fullName>
    </submittedName>
</protein>
<evidence type="ECO:0000256" key="1">
    <source>
        <dbReference type="SAM" id="MobiDB-lite"/>
    </source>
</evidence>
<evidence type="ECO:0000313" key="3">
    <source>
        <dbReference type="EMBL" id="RED46648.1"/>
    </source>
</evidence>
<proteinExistence type="predicted"/>
<dbReference type="AlphaFoldDB" id="A0A3D9HAX9"/>